<keyword evidence="2" id="KW-0472">Membrane</keyword>
<accession>A0ABR1XKN2</accession>
<evidence type="ECO:0000313" key="3">
    <source>
        <dbReference type="EMBL" id="KAK8159386.1"/>
    </source>
</evidence>
<keyword evidence="2" id="KW-1133">Transmembrane helix</keyword>
<protein>
    <submittedName>
        <fullName evidence="3">Uncharacterized protein</fullName>
    </submittedName>
</protein>
<feature type="compositionally biased region" description="Basic residues" evidence="1">
    <location>
        <begin position="95"/>
        <end position="104"/>
    </location>
</feature>
<comment type="caution">
    <text evidence="3">The sequence shown here is derived from an EMBL/GenBank/DDBJ whole genome shotgun (WGS) entry which is preliminary data.</text>
</comment>
<evidence type="ECO:0000256" key="2">
    <source>
        <dbReference type="SAM" id="Phobius"/>
    </source>
</evidence>
<feature type="transmembrane region" description="Helical" evidence="2">
    <location>
        <begin position="166"/>
        <end position="184"/>
    </location>
</feature>
<evidence type="ECO:0000256" key="1">
    <source>
        <dbReference type="SAM" id="MobiDB-lite"/>
    </source>
</evidence>
<keyword evidence="4" id="KW-1185">Reference proteome</keyword>
<sequence>MEKQSHYSLTVSSDFSVPAVCTPQPVWSVHQLGAAHPVGGPSQETWGELEPATWYSREEYRTKVPNRSASAHGRFPWSRRTVWHTYKINTELHPHSHQQNHKQASKQASKQAPQHKKHKAQRSISISSTRGFIDRFLFFFFFPFSISNLGIVGAACLLFFHHLAGFSFGGAWAGFWIFFVVPLLRRLSLRSPPTPSASPRPPCWGSGLVPSSLLKGFGSVRFGFGNGWHGRDWG</sequence>
<feature type="region of interest" description="Disordered" evidence="1">
    <location>
        <begin position="94"/>
        <end position="123"/>
    </location>
</feature>
<dbReference type="EMBL" id="JBBWUH010000008">
    <property type="protein sequence ID" value="KAK8159386.1"/>
    <property type="molecule type" value="Genomic_DNA"/>
</dbReference>
<evidence type="ECO:0000313" key="4">
    <source>
        <dbReference type="Proteomes" id="UP001456524"/>
    </source>
</evidence>
<keyword evidence="2" id="KW-0812">Transmembrane</keyword>
<name>A0ABR1XKN2_9PEZI</name>
<proteinExistence type="predicted"/>
<dbReference type="Proteomes" id="UP001456524">
    <property type="component" value="Unassembled WGS sequence"/>
</dbReference>
<reference evidence="3 4" key="1">
    <citation type="journal article" date="2022" name="G3 (Bethesda)">
        <title>Enemy or ally: a genomic approach to elucidate the lifestyle of Phyllosticta citrichinaensis.</title>
        <authorList>
            <person name="Buijs V.A."/>
            <person name="Groenewald J.Z."/>
            <person name="Haridas S."/>
            <person name="LaButti K.M."/>
            <person name="Lipzen A."/>
            <person name="Martin F.M."/>
            <person name="Barry K."/>
            <person name="Grigoriev I.V."/>
            <person name="Crous P.W."/>
            <person name="Seidl M.F."/>
        </authorList>
    </citation>
    <scope>NUCLEOTIDE SEQUENCE [LARGE SCALE GENOMIC DNA]</scope>
    <source>
        <strain evidence="3 4">CBS 129764</strain>
    </source>
</reference>
<organism evidence="3 4">
    <name type="scientific">Phyllosticta citrichinensis</name>
    <dbReference type="NCBI Taxonomy" id="1130410"/>
    <lineage>
        <taxon>Eukaryota</taxon>
        <taxon>Fungi</taxon>
        <taxon>Dikarya</taxon>
        <taxon>Ascomycota</taxon>
        <taxon>Pezizomycotina</taxon>
        <taxon>Dothideomycetes</taxon>
        <taxon>Dothideomycetes incertae sedis</taxon>
        <taxon>Botryosphaeriales</taxon>
        <taxon>Phyllostictaceae</taxon>
        <taxon>Phyllosticta</taxon>
    </lineage>
</organism>
<feature type="transmembrane region" description="Helical" evidence="2">
    <location>
        <begin position="136"/>
        <end position="160"/>
    </location>
</feature>
<gene>
    <name evidence="3" type="ORF">IWX90DRAFT_299452</name>
</gene>